<feature type="compositionally biased region" description="Low complexity" evidence="1">
    <location>
        <begin position="17"/>
        <end position="30"/>
    </location>
</feature>
<proteinExistence type="predicted"/>
<gene>
    <name evidence="2" type="ORF">HYPSUDRAFT_38975</name>
</gene>
<accession>A0A0D2MKI8</accession>
<sequence length="99" mass="10722">MTGDHDTGPLAVLLEFDTTSETDSSTTYYSAPEPISPSSPLGNSDLPMTATFLTDIHANLDTFLRLTSMPIPSDVVVPNTTPHDEFHPFDLESLLPDNS</sequence>
<evidence type="ECO:0000313" key="3">
    <source>
        <dbReference type="Proteomes" id="UP000054270"/>
    </source>
</evidence>
<feature type="region of interest" description="Disordered" evidence="1">
    <location>
        <begin position="80"/>
        <end position="99"/>
    </location>
</feature>
<reference evidence="3" key="1">
    <citation type="submission" date="2014-04" db="EMBL/GenBank/DDBJ databases">
        <title>Evolutionary Origins and Diversification of the Mycorrhizal Mutualists.</title>
        <authorList>
            <consortium name="DOE Joint Genome Institute"/>
            <consortium name="Mycorrhizal Genomics Consortium"/>
            <person name="Kohler A."/>
            <person name="Kuo A."/>
            <person name="Nagy L.G."/>
            <person name="Floudas D."/>
            <person name="Copeland A."/>
            <person name="Barry K.W."/>
            <person name="Cichocki N."/>
            <person name="Veneault-Fourrey C."/>
            <person name="LaButti K."/>
            <person name="Lindquist E.A."/>
            <person name="Lipzen A."/>
            <person name="Lundell T."/>
            <person name="Morin E."/>
            <person name="Murat C."/>
            <person name="Riley R."/>
            <person name="Ohm R."/>
            <person name="Sun H."/>
            <person name="Tunlid A."/>
            <person name="Henrissat B."/>
            <person name="Grigoriev I.V."/>
            <person name="Hibbett D.S."/>
            <person name="Martin F."/>
        </authorList>
    </citation>
    <scope>NUCLEOTIDE SEQUENCE [LARGE SCALE GENOMIC DNA]</scope>
    <source>
        <strain evidence="3">FD-334 SS-4</strain>
    </source>
</reference>
<evidence type="ECO:0000256" key="1">
    <source>
        <dbReference type="SAM" id="MobiDB-lite"/>
    </source>
</evidence>
<dbReference type="Proteomes" id="UP000054270">
    <property type="component" value="Unassembled WGS sequence"/>
</dbReference>
<keyword evidence="3" id="KW-1185">Reference proteome</keyword>
<organism evidence="2 3">
    <name type="scientific">Hypholoma sublateritium (strain FD-334 SS-4)</name>
    <dbReference type="NCBI Taxonomy" id="945553"/>
    <lineage>
        <taxon>Eukaryota</taxon>
        <taxon>Fungi</taxon>
        <taxon>Dikarya</taxon>
        <taxon>Basidiomycota</taxon>
        <taxon>Agaricomycotina</taxon>
        <taxon>Agaricomycetes</taxon>
        <taxon>Agaricomycetidae</taxon>
        <taxon>Agaricales</taxon>
        <taxon>Agaricineae</taxon>
        <taxon>Strophariaceae</taxon>
        <taxon>Hypholoma</taxon>
    </lineage>
</organism>
<name>A0A0D2MKI8_HYPSF</name>
<protein>
    <submittedName>
        <fullName evidence="2">Uncharacterized protein</fullName>
    </submittedName>
</protein>
<dbReference type="AlphaFoldDB" id="A0A0D2MKI8"/>
<feature type="region of interest" description="Disordered" evidence="1">
    <location>
        <begin position="17"/>
        <end position="43"/>
    </location>
</feature>
<dbReference type="EMBL" id="KN817538">
    <property type="protein sequence ID" value="KJA24203.1"/>
    <property type="molecule type" value="Genomic_DNA"/>
</dbReference>
<evidence type="ECO:0000313" key="2">
    <source>
        <dbReference type="EMBL" id="KJA24203.1"/>
    </source>
</evidence>